<keyword evidence="3 10" id="KW-0436">Ligase</keyword>
<comment type="catalytic activity">
    <reaction evidence="10">
        <text>5-phospho-beta-D-ribosylamine + glycine + ATP = N(1)-(5-phospho-beta-D-ribosyl)glycinamide + ADP + phosphate + H(+)</text>
        <dbReference type="Rhea" id="RHEA:17453"/>
        <dbReference type="ChEBI" id="CHEBI:15378"/>
        <dbReference type="ChEBI" id="CHEBI:30616"/>
        <dbReference type="ChEBI" id="CHEBI:43474"/>
        <dbReference type="ChEBI" id="CHEBI:57305"/>
        <dbReference type="ChEBI" id="CHEBI:58681"/>
        <dbReference type="ChEBI" id="CHEBI:143788"/>
        <dbReference type="ChEBI" id="CHEBI:456216"/>
        <dbReference type="EC" id="6.3.4.13"/>
    </reaction>
</comment>
<dbReference type="InterPro" id="IPR013815">
    <property type="entry name" value="ATP_grasp_subdomain_1"/>
</dbReference>
<feature type="domain" description="ATP-grasp" evidence="12">
    <location>
        <begin position="107"/>
        <end position="315"/>
    </location>
</feature>
<keyword evidence="6 11" id="KW-0067">ATP-binding</keyword>
<dbReference type="Gene3D" id="3.30.1490.20">
    <property type="entry name" value="ATP-grasp fold, A domain"/>
    <property type="match status" value="1"/>
</dbReference>
<protein>
    <recommendedName>
        <fullName evidence="2 10">Phosphoribosylamine--glycine ligase</fullName>
        <ecNumber evidence="2 10">6.3.4.13</ecNumber>
    </recommendedName>
    <alternativeName>
        <fullName evidence="10">GARS</fullName>
    </alternativeName>
    <alternativeName>
        <fullName evidence="8 10">Glycinamide ribonucleotide synthetase</fullName>
    </alternativeName>
    <alternativeName>
        <fullName evidence="9 10">Phosphoribosylglycinamide synthetase</fullName>
    </alternativeName>
</protein>
<evidence type="ECO:0000313" key="13">
    <source>
        <dbReference type="EMBL" id="ALI37121.1"/>
    </source>
</evidence>
<evidence type="ECO:0000256" key="1">
    <source>
        <dbReference type="ARBA" id="ARBA00005174"/>
    </source>
</evidence>
<dbReference type="KEGG" id="taa:NMY3_02932"/>
<evidence type="ECO:0000256" key="4">
    <source>
        <dbReference type="ARBA" id="ARBA00022741"/>
    </source>
</evidence>
<dbReference type="GO" id="GO:0009113">
    <property type="term" value="P:purine nucleobase biosynthetic process"/>
    <property type="evidence" value="ECO:0007669"/>
    <property type="project" value="InterPro"/>
</dbReference>
<dbReference type="GO" id="GO:0005524">
    <property type="term" value="F:ATP binding"/>
    <property type="evidence" value="ECO:0007669"/>
    <property type="project" value="UniProtKB-UniRule"/>
</dbReference>
<evidence type="ECO:0000313" key="14">
    <source>
        <dbReference type="Proteomes" id="UP000058925"/>
    </source>
</evidence>
<proteinExistence type="inferred from homology"/>
<dbReference type="Gene3D" id="3.30.470.20">
    <property type="entry name" value="ATP-grasp fold, B domain"/>
    <property type="match status" value="1"/>
</dbReference>
<dbReference type="SMART" id="SM01210">
    <property type="entry name" value="GARS_C"/>
    <property type="match status" value="1"/>
</dbReference>
<dbReference type="InterPro" id="IPR020560">
    <property type="entry name" value="PRibGlycinamide_synth_C-dom"/>
</dbReference>
<evidence type="ECO:0000256" key="9">
    <source>
        <dbReference type="ARBA" id="ARBA00042864"/>
    </source>
</evidence>
<organism evidence="13 14">
    <name type="scientific">Candidatus Nitrosocosmicus oleophilus</name>
    <dbReference type="NCBI Taxonomy" id="1353260"/>
    <lineage>
        <taxon>Archaea</taxon>
        <taxon>Nitrososphaerota</taxon>
        <taxon>Nitrososphaeria</taxon>
        <taxon>Nitrososphaerales</taxon>
        <taxon>Nitrososphaeraceae</taxon>
        <taxon>Candidatus Nitrosocosmicus</taxon>
    </lineage>
</organism>
<dbReference type="Proteomes" id="UP000058925">
    <property type="component" value="Chromosome"/>
</dbReference>
<dbReference type="InterPro" id="IPR020561">
    <property type="entry name" value="PRibGlycinamid_synth_ATP-grasp"/>
</dbReference>
<dbReference type="Pfam" id="PF02844">
    <property type="entry name" value="GARS_N"/>
    <property type="match status" value="1"/>
</dbReference>
<dbReference type="InterPro" id="IPR000115">
    <property type="entry name" value="PRibGlycinamide_synth"/>
</dbReference>
<dbReference type="OrthoDB" id="146558at2157"/>
<dbReference type="AlphaFoldDB" id="A0A654M3K0"/>
<comment type="similarity">
    <text evidence="7 10">Belongs to the GARS family.</text>
</comment>
<evidence type="ECO:0000256" key="2">
    <source>
        <dbReference type="ARBA" id="ARBA00013255"/>
    </source>
</evidence>
<evidence type="ECO:0000256" key="5">
    <source>
        <dbReference type="ARBA" id="ARBA00022755"/>
    </source>
</evidence>
<reference evidence="14" key="1">
    <citation type="submission" date="2015-10" db="EMBL/GenBank/DDBJ databases">
        <title>Niche specialization of a soil ammonia-oxidizing archaeon, Candidatus Nitrosocosmicus oleophilus.</title>
        <authorList>
            <person name="Jung M.-Y."/>
            <person name="Rhee S.-K."/>
        </authorList>
    </citation>
    <scope>NUCLEOTIDE SEQUENCE [LARGE SCALE GENOMIC DNA]</scope>
    <source>
        <strain evidence="14">MY3</strain>
    </source>
</reference>
<dbReference type="SUPFAM" id="SSF52440">
    <property type="entry name" value="PreATP-grasp domain"/>
    <property type="match status" value="1"/>
</dbReference>
<name>A0A654M3K0_9ARCH</name>
<evidence type="ECO:0000256" key="8">
    <source>
        <dbReference type="ARBA" id="ARBA00042242"/>
    </source>
</evidence>
<keyword evidence="14" id="KW-1185">Reference proteome</keyword>
<dbReference type="SUPFAM" id="SSF56059">
    <property type="entry name" value="Glutathione synthetase ATP-binding domain-like"/>
    <property type="match status" value="1"/>
</dbReference>
<evidence type="ECO:0000256" key="11">
    <source>
        <dbReference type="PROSITE-ProRule" id="PRU00409"/>
    </source>
</evidence>
<dbReference type="EMBL" id="CP012850">
    <property type="protein sequence ID" value="ALI37121.1"/>
    <property type="molecule type" value="Genomic_DNA"/>
</dbReference>
<dbReference type="SMART" id="SM01209">
    <property type="entry name" value="GARS_A"/>
    <property type="match status" value="1"/>
</dbReference>
<dbReference type="UniPathway" id="UPA00074">
    <property type="reaction ID" value="UER00125"/>
</dbReference>
<dbReference type="InterPro" id="IPR011761">
    <property type="entry name" value="ATP-grasp"/>
</dbReference>
<dbReference type="Gene3D" id="3.90.600.10">
    <property type="entry name" value="Phosphoribosylglycinamide synthetase, C-terminal domain"/>
    <property type="match status" value="1"/>
</dbReference>
<gene>
    <name evidence="10 13" type="primary">purD</name>
    <name evidence="13" type="ORF">NMY3_02932</name>
</gene>
<evidence type="ECO:0000256" key="7">
    <source>
        <dbReference type="ARBA" id="ARBA00038345"/>
    </source>
</evidence>
<dbReference type="NCBIfam" id="TIGR00877">
    <property type="entry name" value="purD"/>
    <property type="match status" value="1"/>
</dbReference>
<evidence type="ECO:0000259" key="12">
    <source>
        <dbReference type="PROSITE" id="PS50975"/>
    </source>
</evidence>
<dbReference type="InterPro" id="IPR011054">
    <property type="entry name" value="Rudment_hybrid_motif"/>
</dbReference>
<dbReference type="Pfam" id="PF01071">
    <property type="entry name" value="GARS_A"/>
    <property type="match status" value="1"/>
</dbReference>
<dbReference type="SUPFAM" id="SSF51246">
    <property type="entry name" value="Rudiment single hybrid motif"/>
    <property type="match status" value="1"/>
</dbReference>
<sequence>MHDYENILIVGSGGREHALGWKISQNNNVKKVVYANGNGGTHQNIQILPTEIDKLVQYAKEKELFTVVGPEVPLSLGIVDTFNFYDLPIFGPTKSAARLETSKEFSKQFMNRHSIPTSEFKVFTDAEKAIDYVERINFNAVIKADGLAAGKGVFVSNNKTEAIDAIDQLLNKKIFGPASEKIIVEKKITGEEVSLMAICDGETFMIMDTCRDHKRVFDDDLGPNTGGMGSYSPVSEISESDLDYISDKVFKPAVNGMQAEGNPFQGFLYAGIMIEKQTGKPFVLEFNARMGDPECQPLMMRMQSDLFEYIKAAENKSLDSMQPIMWKDKFSTCVIMTSKGYPDKYETGYTIRGLGKQPENEIMIFHSGTKLNQDNELVTSGGRVLGITSLGKSIDEAMNKSYQIVREISWGDNQQHYRTDIGRKGLNSDR</sequence>
<evidence type="ECO:0000256" key="6">
    <source>
        <dbReference type="ARBA" id="ARBA00022840"/>
    </source>
</evidence>
<dbReference type="RefSeq" id="WP_196816252.1">
    <property type="nucleotide sequence ID" value="NZ_CP012850.1"/>
</dbReference>
<keyword evidence="4 11" id="KW-0547">Nucleotide-binding</keyword>
<dbReference type="GeneID" id="60422810"/>
<dbReference type="EC" id="6.3.4.13" evidence="2 10"/>
<evidence type="ECO:0000256" key="10">
    <source>
        <dbReference type="HAMAP-Rule" id="MF_00138"/>
    </source>
</evidence>
<dbReference type="GO" id="GO:0004637">
    <property type="term" value="F:phosphoribosylamine-glycine ligase activity"/>
    <property type="evidence" value="ECO:0007669"/>
    <property type="project" value="UniProtKB-UniRule"/>
</dbReference>
<dbReference type="PANTHER" id="PTHR43472:SF1">
    <property type="entry name" value="PHOSPHORIBOSYLAMINE--GLYCINE LIGASE, CHLOROPLASTIC"/>
    <property type="match status" value="1"/>
</dbReference>
<dbReference type="HAMAP" id="MF_00138">
    <property type="entry name" value="GARS"/>
    <property type="match status" value="1"/>
</dbReference>
<dbReference type="GO" id="GO:0046872">
    <property type="term" value="F:metal ion binding"/>
    <property type="evidence" value="ECO:0007669"/>
    <property type="project" value="InterPro"/>
</dbReference>
<dbReference type="InterPro" id="IPR037123">
    <property type="entry name" value="PRibGlycinamide_synth_C_sf"/>
</dbReference>
<dbReference type="PROSITE" id="PS50975">
    <property type="entry name" value="ATP_GRASP"/>
    <property type="match status" value="1"/>
</dbReference>
<dbReference type="InterPro" id="IPR016185">
    <property type="entry name" value="PreATP-grasp_dom_sf"/>
</dbReference>
<dbReference type="PANTHER" id="PTHR43472">
    <property type="entry name" value="PHOSPHORIBOSYLAMINE--GLYCINE LIGASE"/>
    <property type="match status" value="1"/>
</dbReference>
<keyword evidence="5 10" id="KW-0658">Purine biosynthesis</keyword>
<dbReference type="GO" id="GO:0006189">
    <property type="term" value="P:'de novo' IMP biosynthetic process"/>
    <property type="evidence" value="ECO:0007669"/>
    <property type="project" value="UniProtKB-UniRule"/>
</dbReference>
<comment type="pathway">
    <text evidence="1 10">Purine metabolism; IMP biosynthesis via de novo pathway; N(1)-(5-phospho-D-ribosyl)glycinamide from 5-phospho-alpha-D-ribose 1-diphosphate: step 2/2.</text>
</comment>
<dbReference type="Pfam" id="PF02843">
    <property type="entry name" value="GARS_C"/>
    <property type="match status" value="1"/>
</dbReference>
<dbReference type="Gene3D" id="3.40.50.20">
    <property type="match status" value="1"/>
</dbReference>
<accession>A0A654M3K0</accession>
<dbReference type="InterPro" id="IPR020562">
    <property type="entry name" value="PRibGlycinamide_synth_N"/>
</dbReference>
<evidence type="ECO:0000256" key="3">
    <source>
        <dbReference type="ARBA" id="ARBA00022598"/>
    </source>
</evidence>